<organism evidence="2 3">
    <name type="scientific">Croceitalea marina</name>
    <dbReference type="NCBI Taxonomy" id="1775166"/>
    <lineage>
        <taxon>Bacteria</taxon>
        <taxon>Pseudomonadati</taxon>
        <taxon>Bacteroidota</taxon>
        <taxon>Flavobacteriia</taxon>
        <taxon>Flavobacteriales</taxon>
        <taxon>Flavobacteriaceae</taxon>
        <taxon>Croceitalea</taxon>
    </lineage>
</organism>
<accession>A0ABW5MXJ9</accession>
<keyword evidence="1" id="KW-0812">Transmembrane</keyword>
<name>A0ABW5MXJ9_9FLAO</name>
<evidence type="ECO:0008006" key="4">
    <source>
        <dbReference type="Google" id="ProtNLM"/>
    </source>
</evidence>
<evidence type="ECO:0000256" key="1">
    <source>
        <dbReference type="SAM" id="Phobius"/>
    </source>
</evidence>
<feature type="transmembrane region" description="Helical" evidence="1">
    <location>
        <begin position="21"/>
        <end position="42"/>
    </location>
</feature>
<proteinExistence type="predicted"/>
<dbReference type="Proteomes" id="UP001597526">
    <property type="component" value="Unassembled WGS sequence"/>
</dbReference>
<dbReference type="RefSeq" id="WP_377767591.1">
    <property type="nucleotide sequence ID" value="NZ_JBHULB010000017.1"/>
</dbReference>
<reference evidence="3" key="1">
    <citation type="journal article" date="2019" name="Int. J. Syst. Evol. Microbiol.">
        <title>The Global Catalogue of Microorganisms (GCM) 10K type strain sequencing project: providing services to taxonomists for standard genome sequencing and annotation.</title>
        <authorList>
            <consortium name="The Broad Institute Genomics Platform"/>
            <consortium name="The Broad Institute Genome Sequencing Center for Infectious Disease"/>
            <person name="Wu L."/>
            <person name="Ma J."/>
        </authorList>
    </citation>
    <scope>NUCLEOTIDE SEQUENCE [LARGE SCALE GENOMIC DNA]</scope>
    <source>
        <strain evidence="3">KCTC 52368</strain>
    </source>
</reference>
<sequence>MIKFFRKIRQKLLSENKFSKYLLYAIGEIILVVIGIMIALQFNNRNEQRKHVQVINETITAIEEDLVYNFKNTTRTLEFYKIQDNIQKKVLYKQYTIDDYRANDLISTVTANWRVHSPKTENIEALLNKEEYASKEFMPIIDAVKLLVTRKNFADQAWETLYSNLDKNVEILTQQVSMVKLDSVSFEQRCNYMLNNTEYQKIVELNWVRTQEYYDLLSRFRVQNVALLSTIKMVRENYGCQELARLYNSLGMKPFKEVDCKTQNITNNNELRRGYLIGNLSDKEITIKVMNAGKVGDSKTLNPNEFSDTRPEYAGLNGDYTIIIEQIDENDTCINKYIAVNKGYLLIE</sequence>
<comment type="caution">
    <text evidence="2">The sequence shown here is derived from an EMBL/GenBank/DDBJ whole genome shotgun (WGS) entry which is preliminary data.</text>
</comment>
<evidence type="ECO:0000313" key="2">
    <source>
        <dbReference type="EMBL" id="MFD2588052.1"/>
    </source>
</evidence>
<evidence type="ECO:0000313" key="3">
    <source>
        <dbReference type="Proteomes" id="UP001597526"/>
    </source>
</evidence>
<gene>
    <name evidence="2" type="ORF">ACFSQJ_13990</name>
</gene>
<dbReference type="EMBL" id="JBHULB010000017">
    <property type="protein sequence ID" value="MFD2588052.1"/>
    <property type="molecule type" value="Genomic_DNA"/>
</dbReference>
<keyword evidence="3" id="KW-1185">Reference proteome</keyword>
<keyword evidence="1" id="KW-0472">Membrane</keyword>
<keyword evidence="1" id="KW-1133">Transmembrane helix</keyword>
<protein>
    <recommendedName>
        <fullName evidence="4">Gliding motility-associated protein GldM N-terminal domain-containing protein</fullName>
    </recommendedName>
</protein>